<proteinExistence type="predicted"/>
<protein>
    <recommendedName>
        <fullName evidence="4">CARDB domain-containing protein</fullName>
    </recommendedName>
</protein>
<feature type="signal peptide" evidence="1">
    <location>
        <begin position="1"/>
        <end position="30"/>
    </location>
</feature>
<evidence type="ECO:0000256" key="1">
    <source>
        <dbReference type="SAM" id="SignalP"/>
    </source>
</evidence>
<dbReference type="AlphaFoldDB" id="A0A1J4T8Z2"/>
<accession>A0A1J4T8Z2</accession>
<dbReference type="STRING" id="1805146.AUJ27_00160"/>
<sequence>MIKLRKAFVVSLSIVTILVMSGVAVTPVSAAASAGDLVKIDGVSAVYYLSADGYRHVFDHEKTYFTWYDDFTAVDPITQEELENWPRGDNVDVRPGTKLVKSPDESTVYTVEKGGILRSIVSEANAISLYGADWAKKVIDIIPSFMVNYTVGAPLTEGVYPVGTLVKSSSSPDVYYYDGTNYRVFSNEASFVNNRFNFTNVVTVPDTMTITAGGTTISGPEDAIIDTSEGGGGTAPSGSGLTASLASTSKSAGNIPAGSPNEFLTLNLTAASDGDVEVSTIKLSAYDLGTAIYIDNVTFYDAGVKVGTAKNVNSSREAMFNFSTPIKVTAGSTKTLVVKATIEAGQSGNFALGVKTAADITTNGATVSGSFPVVGNSQAIVTGVDIGTVTMSSVGTSDTFNDFGEDHVKLASFNLAAANEPIIWSSMIMKNGGTNTAGIVGNMSVEVDGTVIVSGAELADKFVNFDMGNLIIAKNDTVSVEIYGDLGIANVNNTIDLYFDDANDLVFTGQDFGYGVTIGTAGFGGLNAVSDGIVVTLTAGDVVIDMDKTATPSKDVRPDDNDVVLATIKVVSNGENATITSIGAGNDTFMISDPGSANADMNEIENVELKDIETGAVYDITHASSSATATNIGLTLTDDISLKKGVTKTFQLRIDLLGANDTNGVDTNDSFQVTLEDGAFAITGDDSDDDLSNNITPTSVTSAIATVKSASLTWKTTSLATQTIVPGAKNIVIYRASVDTGASSAVTLTSVKVSATTTVATAFDDNNVSQLRLYIDGKLAKTVSGQIAEGGSATGYINFTSLNATNSVIAAGKSVVVEVQADFAGTFNPVGYIQLEIDSGTADIIAKDIDNNAVVESVSNVGTQSRTVILASAGTLKVQLRTTEPKANDSSYILASTETRPDKYLAELVLTAANEPVKIKTLVLEEYGSSTDSDIKTVRLYNSAGAMIAEKAPAAAGHVNFDALNITLPADTATSWFIGVTTKSINAASDAEGTGTYGREIQFSLASEGVLTSTFSLLVNQAVTAAGVDTGSDITIIEDANGTLATGEYTGSTTKSMLATTTGSILTSVVNTMADGTLAGGTGKTVAKYKFVFDNGNNRNSDNTELKAQLRQLILTLATSTGASLSNVEAYIEGDSSNKTTAVNIAANSKFTIDLTTLSGTTEKVDGTVTLVIIGDIVTDGTADYMQTEINNLNTDFTYNGNDGNTGMHWTLLSSDLGISDVNGATLSN</sequence>
<evidence type="ECO:0000313" key="2">
    <source>
        <dbReference type="EMBL" id="OIO08668.1"/>
    </source>
</evidence>
<comment type="caution">
    <text evidence="2">The sequence shown here is derived from an EMBL/GenBank/DDBJ whole genome shotgun (WGS) entry which is preliminary data.</text>
</comment>
<dbReference type="Proteomes" id="UP000183192">
    <property type="component" value="Unassembled WGS sequence"/>
</dbReference>
<evidence type="ECO:0000313" key="3">
    <source>
        <dbReference type="Proteomes" id="UP000183192"/>
    </source>
</evidence>
<dbReference type="EMBL" id="MNUU01000004">
    <property type="protein sequence ID" value="OIO08668.1"/>
    <property type="molecule type" value="Genomic_DNA"/>
</dbReference>
<organism evidence="2 3">
    <name type="scientific">Candidatus Falkowbacteria bacterium CG1_02_37_44</name>
    <dbReference type="NCBI Taxonomy" id="1805146"/>
    <lineage>
        <taxon>Bacteria</taxon>
        <taxon>Candidatus Falkowiibacteriota</taxon>
    </lineage>
</organism>
<evidence type="ECO:0008006" key="4">
    <source>
        <dbReference type="Google" id="ProtNLM"/>
    </source>
</evidence>
<feature type="chain" id="PRO_5009633472" description="CARDB domain-containing protein" evidence="1">
    <location>
        <begin position="31"/>
        <end position="1229"/>
    </location>
</feature>
<keyword evidence="1" id="KW-0732">Signal</keyword>
<name>A0A1J4T8Z2_9BACT</name>
<gene>
    <name evidence="2" type="ORF">AUJ27_00160</name>
</gene>
<reference evidence="2 3" key="1">
    <citation type="journal article" date="2016" name="Environ. Microbiol.">
        <title>Genomic resolution of a cold subsurface aquifer community provides metabolic insights for novel microbes adapted to high CO concentrations.</title>
        <authorList>
            <person name="Probst A.J."/>
            <person name="Castelle C.J."/>
            <person name="Singh A."/>
            <person name="Brown C.T."/>
            <person name="Anantharaman K."/>
            <person name="Sharon I."/>
            <person name="Hug L.A."/>
            <person name="Burstein D."/>
            <person name="Emerson J.B."/>
            <person name="Thomas B.C."/>
            <person name="Banfield J.F."/>
        </authorList>
    </citation>
    <scope>NUCLEOTIDE SEQUENCE [LARGE SCALE GENOMIC DNA]</scope>
    <source>
        <strain evidence="2">CG1_02_37_44</strain>
    </source>
</reference>